<sequence length="153" mass="17134">MKTLADILLSVDVSVNEKDLVTQLYTGFPEDYISIANIISSRLPLPSFFEARSMLLNFEAQLKSFSRAFTDISFPAVFLAPRHSPSSGYSSGPRSRGSRGRFNYNYRPSRGRNNQHFSPSWRSTSILGAPPLQQAPSICQLCNKLNHSTKECQ</sequence>
<dbReference type="Proteomes" id="UP001454036">
    <property type="component" value="Unassembled WGS sequence"/>
</dbReference>
<evidence type="ECO:0000256" key="1">
    <source>
        <dbReference type="SAM" id="MobiDB-lite"/>
    </source>
</evidence>
<organism evidence="2 3">
    <name type="scientific">Lithospermum erythrorhizon</name>
    <name type="common">Purple gromwell</name>
    <name type="synonym">Lithospermum officinale var. erythrorhizon</name>
    <dbReference type="NCBI Taxonomy" id="34254"/>
    <lineage>
        <taxon>Eukaryota</taxon>
        <taxon>Viridiplantae</taxon>
        <taxon>Streptophyta</taxon>
        <taxon>Embryophyta</taxon>
        <taxon>Tracheophyta</taxon>
        <taxon>Spermatophyta</taxon>
        <taxon>Magnoliopsida</taxon>
        <taxon>eudicotyledons</taxon>
        <taxon>Gunneridae</taxon>
        <taxon>Pentapetalae</taxon>
        <taxon>asterids</taxon>
        <taxon>lamiids</taxon>
        <taxon>Boraginales</taxon>
        <taxon>Boraginaceae</taxon>
        <taxon>Boraginoideae</taxon>
        <taxon>Lithospermeae</taxon>
        <taxon>Lithospermum</taxon>
    </lineage>
</organism>
<proteinExistence type="predicted"/>
<dbReference type="AlphaFoldDB" id="A0AAV3RXZ0"/>
<reference evidence="2 3" key="1">
    <citation type="submission" date="2024-01" db="EMBL/GenBank/DDBJ databases">
        <title>The complete chloroplast genome sequence of Lithospermum erythrorhizon: insights into the phylogenetic relationship among Boraginaceae species and the maternal lineages of purple gromwells.</title>
        <authorList>
            <person name="Okada T."/>
            <person name="Watanabe K."/>
        </authorList>
    </citation>
    <scope>NUCLEOTIDE SEQUENCE [LARGE SCALE GENOMIC DNA]</scope>
</reference>
<dbReference type="PANTHER" id="PTHR47481:SF29">
    <property type="entry name" value="RETROTRANSPOSON GAG DOMAIN-CONTAINING PROTEIN"/>
    <property type="match status" value="1"/>
</dbReference>
<feature type="region of interest" description="Disordered" evidence="1">
    <location>
        <begin position="82"/>
        <end position="117"/>
    </location>
</feature>
<gene>
    <name evidence="2" type="ORF">LIER_31799</name>
</gene>
<name>A0AAV3RXZ0_LITER</name>
<accession>A0AAV3RXZ0</accession>
<protein>
    <submittedName>
        <fullName evidence="2">Uncharacterized protein</fullName>
    </submittedName>
</protein>
<keyword evidence="3" id="KW-1185">Reference proteome</keyword>
<evidence type="ECO:0000313" key="3">
    <source>
        <dbReference type="Proteomes" id="UP001454036"/>
    </source>
</evidence>
<evidence type="ECO:0000313" key="2">
    <source>
        <dbReference type="EMBL" id="GAA0184511.1"/>
    </source>
</evidence>
<dbReference type="PANTHER" id="PTHR47481">
    <property type="match status" value="1"/>
</dbReference>
<dbReference type="EMBL" id="BAABME010011956">
    <property type="protein sequence ID" value="GAA0184511.1"/>
    <property type="molecule type" value="Genomic_DNA"/>
</dbReference>
<comment type="caution">
    <text evidence="2">The sequence shown here is derived from an EMBL/GenBank/DDBJ whole genome shotgun (WGS) entry which is preliminary data.</text>
</comment>
<feature type="compositionally biased region" description="Low complexity" evidence="1">
    <location>
        <begin position="82"/>
        <end position="95"/>
    </location>
</feature>